<accession>A0ABV5BRH8</accession>
<keyword evidence="2" id="KW-1185">Reference proteome</keyword>
<name>A0ABV5BRH8_9LEPT</name>
<organism evidence="1 2">
    <name type="scientific">Leptospira wolffii</name>
    <dbReference type="NCBI Taxonomy" id="409998"/>
    <lineage>
        <taxon>Bacteria</taxon>
        <taxon>Pseudomonadati</taxon>
        <taxon>Spirochaetota</taxon>
        <taxon>Spirochaetia</taxon>
        <taxon>Leptospirales</taxon>
        <taxon>Leptospiraceae</taxon>
        <taxon>Leptospira</taxon>
    </lineage>
</organism>
<reference evidence="1 2" key="1">
    <citation type="submission" date="2024-09" db="EMBL/GenBank/DDBJ databases">
        <title>Taxonomic and Genotyping Characterization of Leptospira Strains isolated from Multiple Sources in Colombia highlights the importance of intermediate species.</title>
        <authorList>
            <person name="Torres Higuera L."/>
            <person name="Rojas Tapias D."/>
            <person name="Jimenez Velasquez S."/>
            <person name="Renjifo Ibanez C."/>
        </authorList>
    </citation>
    <scope>NUCLEOTIDE SEQUENCE [LARGE SCALE GENOMIC DNA]</scope>
    <source>
        <strain evidence="1 2">Lep080</strain>
    </source>
</reference>
<evidence type="ECO:0000313" key="1">
    <source>
        <dbReference type="EMBL" id="MFB5737912.1"/>
    </source>
</evidence>
<dbReference type="Proteomes" id="UP001580391">
    <property type="component" value="Unassembled WGS sequence"/>
</dbReference>
<dbReference type="EMBL" id="JBHILJ010000009">
    <property type="protein sequence ID" value="MFB5737912.1"/>
    <property type="molecule type" value="Genomic_DNA"/>
</dbReference>
<evidence type="ECO:0008006" key="3">
    <source>
        <dbReference type="Google" id="ProtNLM"/>
    </source>
</evidence>
<dbReference type="RefSeq" id="WP_375517481.1">
    <property type="nucleotide sequence ID" value="NZ_JBHILI010000010.1"/>
</dbReference>
<comment type="caution">
    <text evidence="1">The sequence shown here is derived from an EMBL/GenBank/DDBJ whole genome shotgun (WGS) entry which is preliminary data.</text>
</comment>
<protein>
    <recommendedName>
        <fullName evidence="3">Guanylate cyclase domain-containing protein</fullName>
    </recommendedName>
</protein>
<gene>
    <name evidence="1" type="ORF">ACE5IX_15415</name>
</gene>
<evidence type="ECO:0000313" key="2">
    <source>
        <dbReference type="Proteomes" id="UP001580391"/>
    </source>
</evidence>
<proteinExistence type="predicted"/>
<sequence>MRVTDLFSGSTNYEDFKRDLKESELVGIVVLFDMTSSTDLKVQQGFPGWVTYLEKFSQIIETSFPREKFVWRKFLGDAYLFFIPSTNENRSERLDKLKNNHQIVPISAEEIFILCKRVMDSYWEFYSPFSKRKRGENKSSEFREMTCAIDYGGEIINWSEFLDADGVFDPVGKTVDRCFRISSMAARDN</sequence>